<name>H6X485_9CAUD</name>
<gene>
    <name evidence="1" type="ORF">RaK2_00278</name>
</gene>
<sequence length="120" mass="14373">MQNEQENQEKKKLDTNDYKILHIALQKIMEGERNEDYGICYNLQSKVLNYIEKRFIYQFLQESLKSILGGKCGQYPIEGSYEDFKRNNEKWNTFTEFGFKRLNLLKSMIERTEKLSLGEK</sequence>
<reference evidence="1 2" key="1">
    <citation type="journal article" date="2012" name="J. Virol.">
        <title>Genome of Klebsiella sp.-Infecting Bacteriophage vB_KleM_RaK2.</title>
        <authorList>
            <person name="Simoliunas E."/>
            <person name="Kaliniene L."/>
            <person name="Truncaite L."/>
            <person name="Klausa V."/>
            <person name="Zajanckauskaite A."/>
            <person name="Meskys R."/>
        </authorList>
    </citation>
    <scope>NUCLEOTIDE SEQUENCE [LARGE SCALE GENOMIC DNA]</scope>
</reference>
<dbReference type="RefSeq" id="YP_007007433.1">
    <property type="nucleotide sequence ID" value="NC_019526.1"/>
</dbReference>
<evidence type="ECO:0000313" key="1">
    <source>
        <dbReference type="EMBL" id="AFA44551.1"/>
    </source>
</evidence>
<dbReference type="EMBL" id="JQ513383">
    <property type="protein sequence ID" value="AFA44551.1"/>
    <property type="molecule type" value="Genomic_DNA"/>
</dbReference>
<proteinExistence type="predicted"/>
<dbReference type="Proteomes" id="UP000007524">
    <property type="component" value="Segment"/>
</dbReference>
<keyword evidence="2" id="KW-1185">Reference proteome</keyword>
<dbReference type="GeneID" id="14012866"/>
<dbReference type="KEGG" id="vg:14012866"/>
<protein>
    <submittedName>
        <fullName evidence="1">Uncharacterized protein</fullName>
    </submittedName>
</protein>
<evidence type="ECO:0000313" key="2">
    <source>
        <dbReference type="Proteomes" id="UP000007524"/>
    </source>
</evidence>
<accession>H6X485</accession>
<organism evidence="1 2">
    <name type="scientific">Klebsiella phage vB_KleM_RaK2</name>
    <dbReference type="NCBI Taxonomy" id="1147094"/>
    <lineage>
        <taxon>Viruses</taxon>
        <taxon>Duplodnaviria</taxon>
        <taxon>Heunggongvirae</taxon>
        <taxon>Uroviricota</taxon>
        <taxon>Caudoviricetes</taxon>
        <taxon>Alcyoneusvirus</taxon>
        <taxon>Alcyoneusvirus RaK2</taxon>
    </lineage>
</organism>